<dbReference type="Pfam" id="PF00990">
    <property type="entry name" value="GGDEF"/>
    <property type="match status" value="1"/>
</dbReference>
<evidence type="ECO:0000259" key="6">
    <source>
        <dbReference type="PROSITE" id="PS50113"/>
    </source>
</evidence>
<dbReference type="PROSITE" id="PS50883">
    <property type="entry name" value="EAL"/>
    <property type="match status" value="1"/>
</dbReference>
<dbReference type="CDD" id="cd01068">
    <property type="entry name" value="globin_sensor"/>
    <property type="match status" value="1"/>
</dbReference>
<dbReference type="InterPro" id="IPR035965">
    <property type="entry name" value="PAS-like_dom_sf"/>
</dbReference>
<dbReference type="Gene3D" id="3.20.20.450">
    <property type="entry name" value="EAL domain"/>
    <property type="match status" value="1"/>
</dbReference>
<dbReference type="Gene3D" id="3.30.450.20">
    <property type="entry name" value="PAS domain"/>
    <property type="match status" value="1"/>
</dbReference>
<dbReference type="OrthoDB" id="197861at2"/>
<feature type="region of interest" description="Disordered" evidence="5">
    <location>
        <begin position="753"/>
        <end position="775"/>
    </location>
</feature>
<evidence type="ECO:0000259" key="8">
    <source>
        <dbReference type="PROSITE" id="PS50887"/>
    </source>
</evidence>
<dbReference type="InterPro" id="IPR012292">
    <property type="entry name" value="Globin/Proto"/>
</dbReference>
<feature type="domain" description="GGDEF" evidence="8">
    <location>
        <begin position="354"/>
        <end position="486"/>
    </location>
</feature>
<comment type="cofactor">
    <cofactor evidence="1">
        <name>Mg(2+)</name>
        <dbReference type="ChEBI" id="CHEBI:18420"/>
    </cofactor>
</comment>
<dbReference type="Proteomes" id="UP000243924">
    <property type="component" value="Chromosome I"/>
</dbReference>
<dbReference type="Pfam" id="PF11563">
    <property type="entry name" value="Protoglobin"/>
    <property type="match status" value="1"/>
</dbReference>
<evidence type="ECO:0000256" key="1">
    <source>
        <dbReference type="ARBA" id="ARBA00001946"/>
    </source>
</evidence>
<dbReference type="InterPro" id="IPR013655">
    <property type="entry name" value="PAS_fold_3"/>
</dbReference>
<dbReference type="InterPro" id="IPR052155">
    <property type="entry name" value="Biofilm_reg_signaling"/>
</dbReference>
<evidence type="ECO:0000313" key="9">
    <source>
        <dbReference type="EMBL" id="SDU20038.1"/>
    </source>
</evidence>
<feature type="domain" description="EAL" evidence="7">
    <location>
        <begin position="495"/>
        <end position="750"/>
    </location>
</feature>
<organism evidence="9 10">
    <name type="scientific">Halopseudomonas salegens</name>
    <dbReference type="NCBI Taxonomy" id="1434072"/>
    <lineage>
        <taxon>Bacteria</taxon>
        <taxon>Pseudomonadati</taxon>
        <taxon>Pseudomonadota</taxon>
        <taxon>Gammaproteobacteria</taxon>
        <taxon>Pseudomonadales</taxon>
        <taxon>Pseudomonadaceae</taxon>
        <taxon>Halopseudomonas</taxon>
    </lineage>
</organism>
<evidence type="ECO:0000256" key="5">
    <source>
        <dbReference type="SAM" id="MobiDB-lite"/>
    </source>
</evidence>
<evidence type="ECO:0000256" key="4">
    <source>
        <dbReference type="ARBA" id="ARBA00029839"/>
    </source>
</evidence>
<dbReference type="SUPFAM" id="SSF46458">
    <property type="entry name" value="Globin-like"/>
    <property type="match status" value="1"/>
</dbReference>
<gene>
    <name evidence="9" type="ORF">SAMN05216210_2370</name>
</gene>
<dbReference type="GO" id="GO:0019825">
    <property type="term" value="F:oxygen binding"/>
    <property type="evidence" value="ECO:0007669"/>
    <property type="project" value="InterPro"/>
</dbReference>
<dbReference type="GO" id="GO:0003824">
    <property type="term" value="F:catalytic activity"/>
    <property type="evidence" value="ECO:0007669"/>
    <property type="project" value="UniProtKB-ARBA"/>
</dbReference>
<dbReference type="InterPro" id="IPR044398">
    <property type="entry name" value="Globin-sensor_dom"/>
</dbReference>
<dbReference type="InterPro" id="IPR035919">
    <property type="entry name" value="EAL_sf"/>
</dbReference>
<comment type="subcellular location">
    <subcellularLocation>
        <location evidence="2">Cell inner membrane</location>
    </subcellularLocation>
</comment>
<evidence type="ECO:0000313" key="10">
    <source>
        <dbReference type="Proteomes" id="UP000243924"/>
    </source>
</evidence>
<dbReference type="GO" id="GO:0020037">
    <property type="term" value="F:heme binding"/>
    <property type="evidence" value="ECO:0007669"/>
    <property type="project" value="InterPro"/>
</dbReference>
<dbReference type="Pfam" id="PF08447">
    <property type="entry name" value="PAS_3"/>
    <property type="match status" value="1"/>
</dbReference>
<dbReference type="PANTHER" id="PTHR44757:SF2">
    <property type="entry name" value="BIOFILM ARCHITECTURE MAINTENANCE PROTEIN MBAA"/>
    <property type="match status" value="1"/>
</dbReference>
<dbReference type="GO" id="GO:0005886">
    <property type="term" value="C:plasma membrane"/>
    <property type="evidence" value="ECO:0007669"/>
    <property type="project" value="UniProtKB-SubCell"/>
</dbReference>
<name>A0A1H2GKY2_9GAMM</name>
<dbReference type="SUPFAM" id="SSF55785">
    <property type="entry name" value="PYP-like sensor domain (PAS domain)"/>
    <property type="match status" value="1"/>
</dbReference>
<dbReference type="InterPro" id="IPR039379">
    <property type="entry name" value="Protoglobin_sensor_dom"/>
</dbReference>
<dbReference type="PROSITE" id="PS50113">
    <property type="entry name" value="PAC"/>
    <property type="match status" value="1"/>
</dbReference>
<evidence type="ECO:0000256" key="3">
    <source>
        <dbReference type="ARBA" id="ARBA00015125"/>
    </source>
</evidence>
<dbReference type="CDD" id="cd01949">
    <property type="entry name" value="GGDEF"/>
    <property type="match status" value="1"/>
</dbReference>
<dbReference type="InterPro" id="IPR000160">
    <property type="entry name" value="GGDEF_dom"/>
</dbReference>
<evidence type="ECO:0000256" key="2">
    <source>
        <dbReference type="ARBA" id="ARBA00004533"/>
    </source>
</evidence>
<reference evidence="10" key="1">
    <citation type="submission" date="2016-10" db="EMBL/GenBank/DDBJ databases">
        <authorList>
            <person name="Varghese N."/>
            <person name="Submissions S."/>
        </authorList>
    </citation>
    <scope>NUCLEOTIDE SEQUENCE [LARGE SCALE GENOMIC DNA]</scope>
    <source>
        <strain evidence="10">CECT 8338</strain>
    </source>
</reference>
<dbReference type="SMART" id="SM00052">
    <property type="entry name" value="EAL"/>
    <property type="match status" value="1"/>
</dbReference>
<dbReference type="Pfam" id="PF00563">
    <property type="entry name" value="EAL"/>
    <property type="match status" value="1"/>
</dbReference>
<evidence type="ECO:0000259" key="7">
    <source>
        <dbReference type="PROSITE" id="PS50883"/>
    </source>
</evidence>
<dbReference type="PROSITE" id="PS50887">
    <property type="entry name" value="GGDEF"/>
    <property type="match status" value="1"/>
</dbReference>
<keyword evidence="10" id="KW-1185">Reference proteome</keyword>
<dbReference type="Gene3D" id="1.10.490.10">
    <property type="entry name" value="Globins"/>
    <property type="match status" value="1"/>
</dbReference>
<dbReference type="InterPro" id="IPR009050">
    <property type="entry name" value="Globin-like_sf"/>
</dbReference>
<dbReference type="SUPFAM" id="SSF141868">
    <property type="entry name" value="EAL domain-like"/>
    <property type="match status" value="1"/>
</dbReference>
<dbReference type="InterPro" id="IPR043128">
    <property type="entry name" value="Rev_trsase/Diguanyl_cyclase"/>
</dbReference>
<dbReference type="AlphaFoldDB" id="A0A1H2GKY2"/>
<feature type="domain" description="PAC" evidence="6">
    <location>
        <begin position="270"/>
        <end position="321"/>
    </location>
</feature>
<dbReference type="FunFam" id="3.30.70.270:FF:000001">
    <property type="entry name" value="Diguanylate cyclase domain protein"/>
    <property type="match status" value="1"/>
</dbReference>
<dbReference type="CDD" id="cd01948">
    <property type="entry name" value="EAL"/>
    <property type="match status" value="1"/>
</dbReference>
<dbReference type="InterPro" id="IPR029787">
    <property type="entry name" value="Nucleotide_cyclase"/>
</dbReference>
<proteinExistence type="predicted"/>
<accession>A0A1H2GKY2</accession>
<dbReference type="PANTHER" id="PTHR44757">
    <property type="entry name" value="DIGUANYLATE CYCLASE DGCP"/>
    <property type="match status" value="1"/>
</dbReference>
<dbReference type="InterPro" id="IPR000700">
    <property type="entry name" value="PAS-assoc_C"/>
</dbReference>
<dbReference type="InterPro" id="IPR001633">
    <property type="entry name" value="EAL_dom"/>
</dbReference>
<dbReference type="EMBL" id="LT629787">
    <property type="protein sequence ID" value="SDU20038.1"/>
    <property type="molecule type" value="Genomic_DNA"/>
</dbReference>
<dbReference type="InterPro" id="IPR000014">
    <property type="entry name" value="PAS"/>
</dbReference>
<dbReference type="Gene3D" id="3.30.70.270">
    <property type="match status" value="1"/>
</dbReference>
<protein>
    <recommendedName>
        <fullName evidence="3">Diguanylate cyclase DosC</fullName>
    </recommendedName>
    <alternativeName>
        <fullName evidence="4">Direct oxygen-sensing cyclase</fullName>
    </alternativeName>
</protein>
<dbReference type="NCBIfam" id="TIGR00254">
    <property type="entry name" value="GGDEF"/>
    <property type="match status" value="1"/>
</dbReference>
<dbReference type="NCBIfam" id="TIGR00229">
    <property type="entry name" value="sensory_box"/>
    <property type="match status" value="1"/>
</dbReference>
<dbReference type="STRING" id="1434072.SAMN05216210_2370"/>
<sequence length="775" mass="86949">MSRQTWKQDQGSEEVPDLKQRLEEIQASLGLSSSDLCQRLQLLQLDAADLQVFECHLPLIDRLQQACMDALLTHLAPFERLNGVLNRVEQQNGLKQQQLRYFGQLVRGPFDMQYARLRVLYGIQHERNGVDLKWYLGAYHFYLDYMHEALNAHFSDQPTLARQLYRSLRRAVFFDMSLAVDTYSAASRMALEDSEARYQRAVQGANDGLWEWHVDDDRLTVSPRWQDMLGLDAATVPRTLDAWAARMPEAQQQSFLAAVTAHLEGRQAFLHLECQIRDRWGQLIWVLIRGLVSRDQHGERLLAGSQTDISQRKQAERELMHATLHDPLTGLPNRERMNELLLQALQRQAKPGARYAAVLFIDLDRFKLINDSLGHQVGDQVLVQVATRIERCLRPGDHLCRFGGDEFVVLLDDMAHAEDAERVAQRIMHGMQYPLIASGNRLNISASIGVAPLNGHDAEQDALREADLALYRAKAYGKSQLALFNASLQQEVHQRLKLETALGDALGKGEFELFYQPIVEVGAGRSRVVGVEALLRWWQGEKMIGPDEFIPILEETGDIVKVGDWVLQQACAQVREWQEHGLPGLRCSVNLSSRQLLEKNFAGRVAEVLAATGLPPKSLVLEITESLLMQDGPETLATMRELESTGVRIALDDFGTGFSSLGYLHRYPLHIIKIDKSFISQAPDDERLKAISRAVIGLGKGLSMDVIAEGIETSEQMDFLSGEGCNLVQGYWFSRPQSASDLKPLLLSLSQAGPHSGVAPSPISVTTVGRPDPLR</sequence>
<dbReference type="SUPFAM" id="SSF55073">
    <property type="entry name" value="Nucleotide cyclase"/>
    <property type="match status" value="1"/>
</dbReference>
<dbReference type="SMART" id="SM00267">
    <property type="entry name" value="GGDEF"/>
    <property type="match status" value="1"/>
</dbReference>